<feature type="compositionally biased region" description="Low complexity" evidence="1">
    <location>
        <begin position="26"/>
        <end position="44"/>
    </location>
</feature>
<dbReference type="SUPFAM" id="SSF49464">
    <property type="entry name" value="Carboxypeptidase regulatory domain-like"/>
    <property type="match status" value="1"/>
</dbReference>
<dbReference type="Proteomes" id="UP000228535">
    <property type="component" value="Unassembled WGS sequence"/>
</dbReference>
<evidence type="ECO:0000256" key="2">
    <source>
        <dbReference type="SAM" id="SignalP"/>
    </source>
</evidence>
<dbReference type="GO" id="GO:0004180">
    <property type="term" value="F:carboxypeptidase activity"/>
    <property type="evidence" value="ECO:0007669"/>
    <property type="project" value="UniProtKB-KW"/>
</dbReference>
<evidence type="ECO:0000313" key="3">
    <source>
        <dbReference type="EMBL" id="PJJ59914.1"/>
    </source>
</evidence>
<dbReference type="AlphaFoldDB" id="A0A2M9BPN0"/>
<feature type="chain" id="PRO_5014650604" evidence="2">
    <location>
        <begin position="29"/>
        <end position="162"/>
    </location>
</feature>
<evidence type="ECO:0000313" key="4">
    <source>
        <dbReference type="Proteomes" id="UP000228535"/>
    </source>
</evidence>
<keyword evidence="4" id="KW-1185">Reference proteome</keyword>
<dbReference type="RefSeq" id="WP_100335592.1">
    <property type="nucleotide sequence ID" value="NZ_PGFA01000001.1"/>
</dbReference>
<keyword evidence="3" id="KW-0645">Protease</keyword>
<gene>
    <name evidence="3" type="ORF">CLV45_1336</name>
</gene>
<dbReference type="EMBL" id="PGFA01000001">
    <property type="protein sequence ID" value="PJJ59914.1"/>
    <property type="molecule type" value="Genomic_DNA"/>
</dbReference>
<organism evidence="3 4">
    <name type="scientific">Hymenobacter chitinivorans DSM 11115</name>
    <dbReference type="NCBI Taxonomy" id="1121954"/>
    <lineage>
        <taxon>Bacteria</taxon>
        <taxon>Pseudomonadati</taxon>
        <taxon>Bacteroidota</taxon>
        <taxon>Cytophagia</taxon>
        <taxon>Cytophagales</taxon>
        <taxon>Hymenobacteraceae</taxon>
        <taxon>Hymenobacter</taxon>
    </lineage>
</organism>
<keyword evidence="2" id="KW-0732">Signal</keyword>
<dbReference type="OrthoDB" id="887103at2"/>
<proteinExistence type="predicted"/>
<reference evidence="3 4" key="1">
    <citation type="submission" date="2017-11" db="EMBL/GenBank/DDBJ databases">
        <title>Genomic Encyclopedia of Archaeal and Bacterial Type Strains, Phase II (KMG-II): From Individual Species to Whole Genera.</title>
        <authorList>
            <person name="Goeker M."/>
        </authorList>
    </citation>
    <scope>NUCLEOTIDE SEQUENCE [LARGE SCALE GENOMIC DNA]</scope>
    <source>
        <strain evidence="3 4">DSM 11115</strain>
    </source>
</reference>
<dbReference type="InterPro" id="IPR008969">
    <property type="entry name" value="CarboxyPept-like_regulatory"/>
</dbReference>
<accession>A0A2M9BPN0</accession>
<dbReference type="Pfam" id="PF13620">
    <property type="entry name" value="CarboxypepD_reg"/>
    <property type="match status" value="1"/>
</dbReference>
<comment type="caution">
    <text evidence="3">The sequence shown here is derived from an EMBL/GenBank/DDBJ whole genome shotgun (WGS) entry which is preliminary data.</text>
</comment>
<keyword evidence="3" id="KW-0378">Hydrolase</keyword>
<feature type="signal peptide" evidence="2">
    <location>
        <begin position="1"/>
        <end position="28"/>
    </location>
</feature>
<protein>
    <submittedName>
        <fullName evidence="3">Carboxypeptidase family protein</fullName>
    </submittedName>
</protein>
<keyword evidence="3" id="KW-0121">Carboxypeptidase</keyword>
<evidence type="ECO:0000256" key="1">
    <source>
        <dbReference type="SAM" id="MobiDB-lite"/>
    </source>
</evidence>
<feature type="region of interest" description="Disordered" evidence="1">
    <location>
        <begin position="26"/>
        <end position="55"/>
    </location>
</feature>
<sequence>MFPLRPALAVCLSALLTLTLLTGPAARANDSTPAAKQTKPAPARTAKKRTAAAGATAKVTKLQPVQVAPARDVMNDHRPLTLAGWVTGADGLPLPGATVWMTNTHAPAVVTNGQGDFLLALPSNAPVSLTIGCAGYHDQVVMLNQPHLQNGVSVALQPLARR</sequence>
<name>A0A2M9BPN0_9BACT</name>
<dbReference type="Gene3D" id="2.60.40.1120">
    <property type="entry name" value="Carboxypeptidase-like, regulatory domain"/>
    <property type="match status" value="1"/>
</dbReference>